<dbReference type="RefSeq" id="WP_096720547.1">
    <property type="nucleotide sequence ID" value="NZ_MTZV01000004.1"/>
</dbReference>
<evidence type="ECO:0000259" key="4">
    <source>
        <dbReference type="PROSITE" id="PS01124"/>
    </source>
</evidence>
<evidence type="ECO:0000313" key="6">
    <source>
        <dbReference type="Proteomes" id="UP000218022"/>
    </source>
</evidence>
<keyword evidence="1" id="KW-0805">Transcription regulation</keyword>
<keyword evidence="2" id="KW-0238">DNA-binding</keyword>
<dbReference type="PROSITE" id="PS01124">
    <property type="entry name" value="HTH_ARAC_FAMILY_2"/>
    <property type="match status" value="1"/>
</dbReference>
<dbReference type="EMBL" id="MTZV01000004">
    <property type="protein sequence ID" value="PCE25330.1"/>
    <property type="molecule type" value="Genomic_DNA"/>
</dbReference>
<evidence type="ECO:0000313" key="5">
    <source>
        <dbReference type="EMBL" id="PCE25330.1"/>
    </source>
</evidence>
<dbReference type="SUPFAM" id="SSF46689">
    <property type="entry name" value="Homeodomain-like"/>
    <property type="match status" value="1"/>
</dbReference>
<dbReference type="Proteomes" id="UP000218022">
    <property type="component" value="Unassembled WGS sequence"/>
</dbReference>
<dbReference type="PANTHER" id="PTHR47894:SF1">
    <property type="entry name" value="HTH-TYPE TRANSCRIPTIONAL REGULATOR VQSM"/>
    <property type="match status" value="1"/>
</dbReference>
<dbReference type="InterPro" id="IPR009057">
    <property type="entry name" value="Homeodomain-like_sf"/>
</dbReference>
<sequence length="417" mass="46772">MSFPFFLDDVEFILAVHKDALGRQKSNEPGVYTQGKVHAQRDEQGNTLFYGAHVLNYVFPSALRWGQILPIEDRMSRKKIDERQFIPEITAYSMAALMQFLPELGVSPQRACLELGFTPDELLHGMQISQRQAWSLIRRSLRLTGRPDLGLEVGRRQNLSHFGMVGFAMMAEPDLHHALTLAMRHYLQPGPLVGLDYEVDDVFGIVSIITPIKDASVQPFLVEEMVSSALALLRILLGPTFSFHAVDVAYKAPSHAARYQEVLDCPVHFACKRNRILINLHWFSVPLPGHSPIMAAQLKEVLEQQARDRDPVLGTAAAVENLLSRTGDATITIGQAAEALDLSVRTLARRLTDANTSFRELRDRVCAKVAHELLHDEGLTVSATAERLGFSDARSFRRAFIRWFGESPAVLRQLDRD</sequence>
<accession>A0A2A4EY30</accession>
<dbReference type="PANTHER" id="PTHR47894">
    <property type="entry name" value="HTH-TYPE TRANSCRIPTIONAL REGULATOR GADX"/>
    <property type="match status" value="1"/>
</dbReference>
<evidence type="ECO:0000256" key="2">
    <source>
        <dbReference type="ARBA" id="ARBA00023125"/>
    </source>
</evidence>
<dbReference type="SMART" id="SM00342">
    <property type="entry name" value="HTH_ARAC"/>
    <property type="match status" value="1"/>
</dbReference>
<name>A0A2A4EY30_9BURK</name>
<evidence type="ECO:0000256" key="1">
    <source>
        <dbReference type="ARBA" id="ARBA00023015"/>
    </source>
</evidence>
<keyword evidence="3" id="KW-0804">Transcription</keyword>
<proteinExistence type="predicted"/>
<dbReference type="GO" id="GO:0000976">
    <property type="term" value="F:transcription cis-regulatory region binding"/>
    <property type="evidence" value="ECO:0007669"/>
    <property type="project" value="TreeGrafter"/>
</dbReference>
<gene>
    <name evidence="5" type="ORF">BWP39_12450</name>
</gene>
<dbReference type="InterPro" id="IPR018060">
    <property type="entry name" value="HTH_AraC"/>
</dbReference>
<dbReference type="Pfam" id="PF12833">
    <property type="entry name" value="HTH_18"/>
    <property type="match status" value="1"/>
</dbReference>
<dbReference type="GO" id="GO:0005829">
    <property type="term" value="C:cytosol"/>
    <property type="evidence" value="ECO:0007669"/>
    <property type="project" value="TreeGrafter"/>
</dbReference>
<dbReference type="Gene3D" id="1.10.10.60">
    <property type="entry name" value="Homeodomain-like"/>
    <property type="match status" value="1"/>
</dbReference>
<feature type="domain" description="HTH araC/xylS-type" evidence="4">
    <location>
        <begin position="317"/>
        <end position="414"/>
    </location>
</feature>
<comment type="caution">
    <text evidence="5">The sequence shown here is derived from an EMBL/GenBank/DDBJ whole genome shotgun (WGS) entry which is preliminary data.</text>
</comment>
<dbReference type="InterPro" id="IPR032687">
    <property type="entry name" value="AraC-type_N"/>
</dbReference>
<protein>
    <recommendedName>
        <fullName evidence="4">HTH araC/xylS-type domain-containing protein</fullName>
    </recommendedName>
</protein>
<reference evidence="5 6" key="1">
    <citation type="submission" date="2017-01" db="EMBL/GenBank/DDBJ databases">
        <title>Whole-Genome Shotgun Sequencing of Two beta-Proteobacterial Species in Search of the Bulgecin Biosynthetic Cluster.</title>
        <authorList>
            <person name="Horsman M.E."/>
            <person name="Marous D.R."/>
            <person name="Li R."/>
            <person name="Oliver R.A."/>
            <person name="Byun B."/>
            <person name="Emrich S.J."/>
            <person name="Boggess B."/>
            <person name="Townsend C.A."/>
            <person name="Mobashery S."/>
        </authorList>
    </citation>
    <scope>NUCLEOTIDE SEQUENCE [LARGE SCALE GENOMIC DNA]</scope>
    <source>
        <strain evidence="5 6">ATCC 31363</strain>
    </source>
</reference>
<organism evidence="5 6">
    <name type="scientific">Paraburkholderia acidicola</name>
    <dbReference type="NCBI Taxonomy" id="1912599"/>
    <lineage>
        <taxon>Bacteria</taxon>
        <taxon>Pseudomonadati</taxon>
        <taxon>Pseudomonadota</taxon>
        <taxon>Betaproteobacteria</taxon>
        <taxon>Burkholderiales</taxon>
        <taxon>Burkholderiaceae</taxon>
        <taxon>Paraburkholderia</taxon>
    </lineage>
</organism>
<dbReference type="OrthoDB" id="5582699at2"/>
<dbReference type="GO" id="GO:0003700">
    <property type="term" value="F:DNA-binding transcription factor activity"/>
    <property type="evidence" value="ECO:0007669"/>
    <property type="project" value="InterPro"/>
</dbReference>
<dbReference type="Pfam" id="PF12625">
    <property type="entry name" value="Arabinose_bd"/>
    <property type="match status" value="1"/>
</dbReference>
<dbReference type="AlphaFoldDB" id="A0A2A4EY30"/>
<evidence type="ECO:0000256" key="3">
    <source>
        <dbReference type="ARBA" id="ARBA00023163"/>
    </source>
</evidence>